<protein>
    <recommendedName>
        <fullName evidence="5">Ubiquitin-like protease family profile domain-containing protein</fullName>
    </recommendedName>
</protein>
<evidence type="ECO:0000259" key="5">
    <source>
        <dbReference type="PROSITE" id="PS50600"/>
    </source>
</evidence>
<dbReference type="PANTHER" id="PTHR46468:SF1">
    <property type="entry name" value="SENTRIN-SPECIFIC PROTEASE 8"/>
    <property type="match status" value="1"/>
</dbReference>
<dbReference type="Pfam" id="PF02902">
    <property type="entry name" value="Peptidase_C48"/>
    <property type="match status" value="1"/>
</dbReference>
<evidence type="ECO:0000313" key="7">
    <source>
        <dbReference type="Proteomes" id="UP000077521"/>
    </source>
</evidence>
<sequence length="264" mass="29195">MTDSDSQDRVAFSFNGTTLYDSDIQTLAEEEWLGDAIIMLLFSLLEEDAHSADIELWSPAVVQLLSTMDSDNLDPSTSASLFPPLRKFNILPISDAYASNSNTISSHWSLLLIHSPSSSSHLTTYHLDSLDPHNTHAAARCTANFASAFDKMPTSIRGVGKKMEAQENAWDCGIYVLSLTQALVHGLMKKEEGGGKEPGGCVEDIVVGEATPKKVAQWRSRFYHWVRRWQAEARRGGGVWNTKEEVVAALGPWCPDEDDHQEQS</sequence>
<feature type="domain" description="Ubiquitin-like protease family profile" evidence="5">
    <location>
        <begin position="17"/>
        <end position="183"/>
    </location>
</feature>
<dbReference type="SUPFAM" id="SSF54001">
    <property type="entry name" value="Cysteine proteinases"/>
    <property type="match status" value="1"/>
</dbReference>
<dbReference type="InterPro" id="IPR003653">
    <property type="entry name" value="Peptidase_C48_C"/>
</dbReference>
<dbReference type="PROSITE" id="PS50600">
    <property type="entry name" value="ULP_PROTEASE"/>
    <property type="match status" value="1"/>
</dbReference>
<keyword evidence="4" id="KW-0788">Thiol protease</keyword>
<evidence type="ECO:0000256" key="2">
    <source>
        <dbReference type="ARBA" id="ARBA00022670"/>
    </source>
</evidence>
<evidence type="ECO:0000313" key="6">
    <source>
        <dbReference type="EMBL" id="KAE8257626.1"/>
    </source>
</evidence>
<dbReference type="GO" id="GO:0008234">
    <property type="term" value="F:cysteine-type peptidase activity"/>
    <property type="evidence" value="ECO:0007669"/>
    <property type="project" value="UniProtKB-KW"/>
</dbReference>
<keyword evidence="3" id="KW-0378">Hydrolase</keyword>
<dbReference type="GO" id="GO:0000338">
    <property type="term" value="P:protein deneddylation"/>
    <property type="evidence" value="ECO:0007669"/>
    <property type="project" value="TreeGrafter"/>
</dbReference>
<dbReference type="AlphaFoldDB" id="A0A177TJX8"/>
<dbReference type="Gene3D" id="3.40.395.10">
    <property type="entry name" value="Adenoviral Proteinase, Chain A"/>
    <property type="match status" value="1"/>
</dbReference>
<dbReference type="InterPro" id="IPR044613">
    <property type="entry name" value="Nep1/2-like"/>
</dbReference>
<keyword evidence="2" id="KW-0645">Protease</keyword>
<evidence type="ECO:0000256" key="4">
    <source>
        <dbReference type="ARBA" id="ARBA00022807"/>
    </source>
</evidence>
<reference evidence="6" key="1">
    <citation type="submission" date="2016-04" db="EMBL/GenBank/DDBJ databases">
        <authorList>
            <person name="Nguyen H.D."/>
            <person name="Samba Siva P."/>
            <person name="Cullis J."/>
            <person name="Levesque C.A."/>
            <person name="Hambleton S."/>
        </authorList>
    </citation>
    <scope>NUCLEOTIDE SEQUENCE</scope>
    <source>
        <strain evidence="6">DAOMC 236416</strain>
    </source>
</reference>
<keyword evidence="7" id="KW-1185">Reference proteome</keyword>
<dbReference type="InterPro" id="IPR038765">
    <property type="entry name" value="Papain-like_cys_pep_sf"/>
</dbReference>
<accession>A0A177TJX8</accession>
<gene>
    <name evidence="6" type="ORF">A4X13_0g2227</name>
</gene>
<dbReference type="Proteomes" id="UP000077521">
    <property type="component" value="Unassembled WGS sequence"/>
</dbReference>
<comment type="similarity">
    <text evidence="1">Belongs to the peptidase C48 family.</text>
</comment>
<comment type="caution">
    <text evidence="6">The sequence shown here is derived from an EMBL/GenBank/DDBJ whole genome shotgun (WGS) entry which is preliminary data.</text>
</comment>
<evidence type="ECO:0000256" key="1">
    <source>
        <dbReference type="ARBA" id="ARBA00005234"/>
    </source>
</evidence>
<organism evidence="6 7">
    <name type="scientific">Tilletia indica</name>
    <dbReference type="NCBI Taxonomy" id="43049"/>
    <lineage>
        <taxon>Eukaryota</taxon>
        <taxon>Fungi</taxon>
        <taxon>Dikarya</taxon>
        <taxon>Basidiomycota</taxon>
        <taxon>Ustilaginomycotina</taxon>
        <taxon>Exobasidiomycetes</taxon>
        <taxon>Tilletiales</taxon>
        <taxon>Tilletiaceae</taxon>
        <taxon>Tilletia</taxon>
    </lineage>
</organism>
<dbReference type="GO" id="GO:0006508">
    <property type="term" value="P:proteolysis"/>
    <property type="evidence" value="ECO:0007669"/>
    <property type="project" value="UniProtKB-KW"/>
</dbReference>
<name>A0A177TJX8_9BASI</name>
<evidence type="ECO:0000256" key="3">
    <source>
        <dbReference type="ARBA" id="ARBA00022801"/>
    </source>
</evidence>
<proteinExistence type="inferred from homology"/>
<dbReference type="PANTHER" id="PTHR46468">
    <property type="entry name" value="SENTRIN-SPECIFIC PROTEASE 8"/>
    <property type="match status" value="1"/>
</dbReference>
<dbReference type="OrthoDB" id="3362079at2759"/>
<reference evidence="6" key="2">
    <citation type="journal article" date="2019" name="IMA Fungus">
        <title>Genome sequencing and comparison of five Tilletia species to identify candidate genes for the detection of regulated species infecting wheat.</title>
        <authorList>
            <person name="Nguyen H.D.T."/>
            <person name="Sultana T."/>
            <person name="Kesanakurti P."/>
            <person name="Hambleton S."/>
        </authorList>
    </citation>
    <scope>NUCLEOTIDE SEQUENCE</scope>
    <source>
        <strain evidence="6">DAOMC 236416</strain>
    </source>
</reference>
<dbReference type="GO" id="GO:0019784">
    <property type="term" value="F:deNEDDylase activity"/>
    <property type="evidence" value="ECO:0007669"/>
    <property type="project" value="InterPro"/>
</dbReference>
<dbReference type="EMBL" id="LWDF02000102">
    <property type="protein sequence ID" value="KAE8257626.1"/>
    <property type="molecule type" value="Genomic_DNA"/>
</dbReference>